<keyword evidence="4 5" id="KW-0472">Membrane</keyword>
<keyword evidence="2 5" id="KW-0812">Transmembrane</keyword>
<feature type="transmembrane region" description="Helical" evidence="6">
    <location>
        <begin position="67"/>
        <end position="89"/>
    </location>
</feature>
<keyword evidence="3 6" id="KW-1133">Transmembrane helix</keyword>
<evidence type="ECO:0000256" key="4">
    <source>
        <dbReference type="ARBA" id="ARBA00023136"/>
    </source>
</evidence>
<evidence type="ECO:0000256" key="6">
    <source>
        <dbReference type="SAM" id="Phobius"/>
    </source>
</evidence>
<feature type="domain" description="MARVEL" evidence="7">
    <location>
        <begin position="35"/>
        <end position="157"/>
    </location>
</feature>
<accession>A0A8C8T282</accession>
<dbReference type="Ensembl" id="ENSPEMT00000002025.2">
    <property type="protein sequence ID" value="ENSPEMP00000001711.2"/>
    <property type="gene ID" value="ENSPEMG00000001497.2"/>
</dbReference>
<feature type="transmembrane region" description="Helical" evidence="6">
    <location>
        <begin position="95"/>
        <end position="119"/>
    </location>
</feature>
<dbReference type="RefSeq" id="XP_042133167.1">
    <property type="nucleotide sequence ID" value="XM_042277233.1"/>
</dbReference>
<dbReference type="Proteomes" id="UP000694547">
    <property type="component" value="Chromosome 5"/>
</dbReference>
<evidence type="ECO:0000313" key="9">
    <source>
        <dbReference type="Proteomes" id="UP000694547"/>
    </source>
</evidence>
<reference evidence="8 9" key="1">
    <citation type="submission" date="2018-10" db="EMBL/GenBank/DDBJ databases">
        <title>Improved assembly of the deer mouse Peromyscus maniculatus genome.</title>
        <authorList>
            <person name="Lassance J.-M."/>
            <person name="Hoekstra H.E."/>
        </authorList>
    </citation>
    <scope>NUCLEOTIDE SEQUENCE [LARGE SCALE GENOMIC DNA]</scope>
</reference>
<gene>
    <name evidence="8" type="primary">Cmtm2</name>
</gene>
<dbReference type="GeneTree" id="ENSGT00390000005715"/>
<evidence type="ECO:0000256" key="2">
    <source>
        <dbReference type="ARBA" id="ARBA00022692"/>
    </source>
</evidence>
<dbReference type="InterPro" id="IPR008253">
    <property type="entry name" value="Marvel"/>
</dbReference>
<feature type="transmembrane region" description="Helical" evidence="6">
    <location>
        <begin position="35"/>
        <end position="55"/>
    </location>
</feature>
<evidence type="ECO:0000256" key="1">
    <source>
        <dbReference type="ARBA" id="ARBA00004141"/>
    </source>
</evidence>
<evidence type="ECO:0000259" key="7">
    <source>
        <dbReference type="PROSITE" id="PS51225"/>
    </source>
</evidence>
<reference evidence="8" key="2">
    <citation type="submission" date="2025-08" db="UniProtKB">
        <authorList>
            <consortium name="Ensembl"/>
        </authorList>
    </citation>
    <scope>IDENTIFICATION</scope>
</reference>
<evidence type="ECO:0000256" key="3">
    <source>
        <dbReference type="ARBA" id="ARBA00022989"/>
    </source>
</evidence>
<dbReference type="CTD" id="146225"/>
<proteinExistence type="predicted"/>
<feature type="transmembrane region" description="Helical" evidence="6">
    <location>
        <begin position="131"/>
        <end position="155"/>
    </location>
</feature>
<dbReference type="GO" id="GO:0016020">
    <property type="term" value="C:membrane"/>
    <property type="evidence" value="ECO:0007669"/>
    <property type="project" value="UniProtKB-SubCell"/>
</dbReference>
<reference evidence="8" key="3">
    <citation type="submission" date="2025-09" db="UniProtKB">
        <authorList>
            <consortium name="Ensembl"/>
        </authorList>
    </citation>
    <scope>IDENTIFICATION</scope>
</reference>
<evidence type="ECO:0000313" key="8">
    <source>
        <dbReference type="Ensembl" id="ENSPEMP00000001711.2"/>
    </source>
</evidence>
<keyword evidence="9" id="KW-1185">Reference proteome</keyword>
<protein>
    <recommendedName>
        <fullName evidence="7">MARVEL domain-containing protein</fullName>
    </recommendedName>
</protein>
<dbReference type="AlphaFoldDB" id="A0A8C8T282"/>
<name>A0A8C8T282_PERMB</name>
<comment type="subcellular location">
    <subcellularLocation>
        <location evidence="1">Membrane</location>
        <topology evidence="1">Multi-pass membrane protein</topology>
    </subcellularLocation>
</comment>
<evidence type="ECO:0000256" key="5">
    <source>
        <dbReference type="PROSITE-ProRule" id="PRU00581"/>
    </source>
</evidence>
<sequence>MAVPGQPKAQSKDEKGTRKGFKRYKWEFKDSNKDFWLGGHAVVKTLSIVFMIAGLNRFESIAAHPLLILILSMELSFFAFFMFLYTFAISRYTTFIYWPMTEIFNNLFSCVFLGGGIAFSLKTKRVFQEPYITAMALMGIAAFFAFIDICLQFKYFRSNK</sequence>
<dbReference type="PROSITE" id="PS51225">
    <property type="entry name" value="MARVEL"/>
    <property type="match status" value="1"/>
</dbReference>
<organism evidence="8 9">
    <name type="scientific">Peromyscus maniculatus bairdii</name>
    <name type="common">Prairie deer mouse</name>
    <dbReference type="NCBI Taxonomy" id="230844"/>
    <lineage>
        <taxon>Eukaryota</taxon>
        <taxon>Metazoa</taxon>
        <taxon>Chordata</taxon>
        <taxon>Craniata</taxon>
        <taxon>Vertebrata</taxon>
        <taxon>Euteleostomi</taxon>
        <taxon>Mammalia</taxon>
        <taxon>Eutheria</taxon>
        <taxon>Euarchontoglires</taxon>
        <taxon>Glires</taxon>
        <taxon>Rodentia</taxon>
        <taxon>Myomorpha</taxon>
        <taxon>Muroidea</taxon>
        <taxon>Cricetidae</taxon>
        <taxon>Neotominae</taxon>
        <taxon>Peromyscus</taxon>
    </lineage>
</organism>